<keyword evidence="2" id="KW-1185">Reference proteome</keyword>
<dbReference type="EMBL" id="CM047743">
    <property type="protein sequence ID" value="KAJ0030536.1"/>
    <property type="molecule type" value="Genomic_DNA"/>
</dbReference>
<proteinExistence type="predicted"/>
<dbReference type="Proteomes" id="UP001163603">
    <property type="component" value="Chromosome 8"/>
</dbReference>
<organism evidence="1 2">
    <name type="scientific">Pistacia integerrima</name>
    <dbReference type="NCBI Taxonomy" id="434235"/>
    <lineage>
        <taxon>Eukaryota</taxon>
        <taxon>Viridiplantae</taxon>
        <taxon>Streptophyta</taxon>
        <taxon>Embryophyta</taxon>
        <taxon>Tracheophyta</taxon>
        <taxon>Spermatophyta</taxon>
        <taxon>Magnoliopsida</taxon>
        <taxon>eudicotyledons</taxon>
        <taxon>Gunneridae</taxon>
        <taxon>Pentapetalae</taxon>
        <taxon>rosids</taxon>
        <taxon>malvids</taxon>
        <taxon>Sapindales</taxon>
        <taxon>Anacardiaceae</taxon>
        <taxon>Pistacia</taxon>
    </lineage>
</organism>
<reference evidence="2" key="1">
    <citation type="journal article" date="2023" name="G3 (Bethesda)">
        <title>Genome assembly and association tests identify interacting loci associated with vigor, precocity, and sex in interspecific pistachio rootstocks.</title>
        <authorList>
            <person name="Palmer W."/>
            <person name="Jacygrad E."/>
            <person name="Sagayaradj S."/>
            <person name="Cavanaugh K."/>
            <person name="Han R."/>
            <person name="Bertier L."/>
            <person name="Beede B."/>
            <person name="Kafkas S."/>
            <person name="Golino D."/>
            <person name="Preece J."/>
            <person name="Michelmore R."/>
        </authorList>
    </citation>
    <scope>NUCLEOTIDE SEQUENCE [LARGE SCALE GENOMIC DNA]</scope>
</reference>
<name>A0ACC0Y7W7_9ROSI</name>
<evidence type="ECO:0000313" key="1">
    <source>
        <dbReference type="EMBL" id="KAJ0030536.1"/>
    </source>
</evidence>
<gene>
    <name evidence="1" type="ORF">Pint_14084</name>
</gene>
<evidence type="ECO:0000313" key="2">
    <source>
        <dbReference type="Proteomes" id="UP001163603"/>
    </source>
</evidence>
<protein>
    <submittedName>
        <fullName evidence="1">Uncharacterized protein</fullName>
    </submittedName>
</protein>
<sequence>MSTLKFKPVYNNYKGSQLRSSNMWHIVVLILHLSSTWVDGVQQVPCYFIFGDSLFDIGNNNDLQTEAKANFPPYGIDFPGGATGRFTNGRNMADILAELLGFDGYIPSFASTEKGQQDVFKGLNYASGGSGILNGTSKNHLGEVISLDQQLQNHGKIVSEIMRIKGDNKSAKDHLGQCIYTIGTGSNDYINNYFLPVFYRTKNQYTSERYATVLIQQFSQPLKDLYNYGARKIAIFGIGLLGCTPAILAMDGTDEIICVDSMNLAVKQFNDKLIRLVDELNNNLPGAKFSYVNVSGISSTPIPGVTVMKTPCCEVGNLTVNNEALTCTQFGNSCPDRAKYTFWDGVHPTQITQVFIGKRAYKAQFSLDTYPFDIHHLAQL</sequence>
<comment type="caution">
    <text evidence="1">The sequence shown here is derived from an EMBL/GenBank/DDBJ whole genome shotgun (WGS) entry which is preliminary data.</text>
</comment>
<accession>A0ACC0Y7W7</accession>